<comment type="cofactor">
    <cofactor evidence="2">
        <name>Mg(2+)</name>
        <dbReference type="ChEBI" id="CHEBI:18420"/>
    </cofactor>
</comment>
<evidence type="ECO:0000313" key="9">
    <source>
        <dbReference type="Proteomes" id="UP000001730"/>
    </source>
</evidence>
<dbReference type="InterPro" id="IPR000086">
    <property type="entry name" value="NUDIX_hydrolase_dom"/>
</dbReference>
<evidence type="ECO:0000256" key="1">
    <source>
        <dbReference type="ARBA" id="ARBA00001936"/>
    </source>
</evidence>
<evidence type="ECO:0000256" key="4">
    <source>
        <dbReference type="ARBA" id="ARBA00022801"/>
    </source>
</evidence>
<sequence>MSLKLRIRLMDTHLLSHLLLNKPNSYSEDLLLHPRFKNTNFKQAAVLVPLVKRPSGLHLILTQRAAHLHHHPSQISFPGGKAEPSDLSLIHTAIRETNEEIGIQLEQIHPLVKLNTIPTISGYKVTPIVALIDENYTTAIDYGEVSSTFEAPLSHLLNPMNTTKHKVFNKKHTYELIFIPFNKKLIWGITAEIIHSMNHITN</sequence>
<keyword evidence="5" id="KW-0460">Magnesium</keyword>
<dbReference type="KEGG" id="vsa:VSAL_I1345"/>
<feature type="domain" description="Nudix hydrolase" evidence="7">
    <location>
        <begin position="41"/>
        <end position="173"/>
    </location>
</feature>
<evidence type="ECO:0000256" key="2">
    <source>
        <dbReference type="ARBA" id="ARBA00001946"/>
    </source>
</evidence>
<dbReference type="EMBL" id="FM178379">
    <property type="protein sequence ID" value="CAQ79030.1"/>
    <property type="molecule type" value="Genomic_DNA"/>
</dbReference>
<dbReference type="GO" id="GO:0046872">
    <property type="term" value="F:metal ion binding"/>
    <property type="evidence" value="ECO:0007669"/>
    <property type="project" value="UniProtKB-KW"/>
</dbReference>
<comment type="cofactor">
    <cofactor evidence="1">
        <name>Mn(2+)</name>
        <dbReference type="ChEBI" id="CHEBI:29035"/>
    </cofactor>
</comment>
<dbReference type="CDD" id="cd03426">
    <property type="entry name" value="NUDIX_CoAse_Nudt7"/>
    <property type="match status" value="1"/>
</dbReference>
<dbReference type="PANTHER" id="PTHR12992:SF11">
    <property type="entry name" value="MITOCHONDRIAL COENZYME A DIPHOSPHATASE NUDT8"/>
    <property type="match status" value="1"/>
</dbReference>
<dbReference type="SUPFAM" id="SSF55811">
    <property type="entry name" value="Nudix"/>
    <property type="match status" value="1"/>
</dbReference>
<dbReference type="HOGENOM" id="CLU_040940_5_3_6"/>
<dbReference type="Proteomes" id="UP000001730">
    <property type="component" value="Chromosome 1"/>
</dbReference>
<accession>B6EKE6</accession>
<proteinExistence type="predicted"/>
<protein>
    <submittedName>
        <fullName evidence="8">NUDIX hydrolase</fullName>
    </submittedName>
</protein>
<dbReference type="PROSITE" id="PS51462">
    <property type="entry name" value="NUDIX"/>
    <property type="match status" value="1"/>
</dbReference>
<evidence type="ECO:0000259" key="7">
    <source>
        <dbReference type="PROSITE" id="PS51462"/>
    </source>
</evidence>
<dbReference type="Pfam" id="PF00293">
    <property type="entry name" value="NUDIX"/>
    <property type="match status" value="1"/>
</dbReference>
<dbReference type="Gene3D" id="3.90.79.10">
    <property type="entry name" value="Nucleoside Triphosphate Pyrophosphohydrolase"/>
    <property type="match status" value="1"/>
</dbReference>
<gene>
    <name evidence="8" type="ordered locus">VSAL_I1345</name>
</gene>
<dbReference type="eggNOG" id="COG0494">
    <property type="taxonomic scope" value="Bacteria"/>
</dbReference>
<dbReference type="InterPro" id="IPR015797">
    <property type="entry name" value="NUDIX_hydrolase-like_dom_sf"/>
</dbReference>
<name>B6EKE6_ALISL</name>
<evidence type="ECO:0000256" key="3">
    <source>
        <dbReference type="ARBA" id="ARBA00022723"/>
    </source>
</evidence>
<evidence type="ECO:0000313" key="8">
    <source>
        <dbReference type="EMBL" id="CAQ79030.1"/>
    </source>
</evidence>
<dbReference type="InterPro" id="IPR045121">
    <property type="entry name" value="CoAse"/>
</dbReference>
<evidence type="ECO:0000256" key="6">
    <source>
        <dbReference type="ARBA" id="ARBA00023211"/>
    </source>
</evidence>
<dbReference type="PANTHER" id="PTHR12992">
    <property type="entry name" value="NUDIX HYDROLASE"/>
    <property type="match status" value="1"/>
</dbReference>
<keyword evidence="4 8" id="KW-0378">Hydrolase</keyword>
<dbReference type="GO" id="GO:0010945">
    <property type="term" value="F:coenzyme A diphosphatase activity"/>
    <property type="evidence" value="ECO:0007669"/>
    <property type="project" value="InterPro"/>
</dbReference>
<keyword evidence="3" id="KW-0479">Metal-binding</keyword>
<keyword evidence="6" id="KW-0464">Manganese</keyword>
<reference evidence="8 9" key="1">
    <citation type="journal article" date="2008" name="BMC Genomics">
        <title>The genome sequence of the fish pathogen Aliivibrio salmonicida strain LFI1238 shows extensive evidence of gene decay.</title>
        <authorList>
            <person name="Hjerde E."/>
            <person name="Lorentzen M.S."/>
            <person name="Holden M.T."/>
            <person name="Seeger K."/>
            <person name="Paulsen S."/>
            <person name="Bason N."/>
            <person name="Churcher C."/>
            <person name="Harris D."/>
            <person name="Norbertczak H."/>
            <person name="Quail M.A."/>
            <person name="Sanders S."/>
            <person name="Thurston S."/>
            <person name="Parkhill J."/>
            <person name="Willassen N.P."/>
            <person name="Thomson N.R."/>
        </authorList>
    </citation>
    <scope>NUCLEOTIDE SEQUENCE [LARGE SCALE GENOMIC DNA]</scope>
    <source>
        <strain evidence="8 9">LFI1238</strain>
    </source>
</reference>
<organism evidence="8 9">
    <name type="scientific">Aliivibrio salmonicida (strain LFI1238)</name>
    <name type="common">Vibrio salmonicida (strain LFI1238)</name>
    <dbReference type="NCBI Taxonomy" id="316275"/>
    <lineage>
        <taxon>Bacteria</taxon>
        <taxon>Pseudomonadati</taxon>
        <taxon>Pseudomonadota</taxon>
        <taxon>Gammaproteobacteria</taxon>
        <taxon>Vibrionales</taxon>
        <taxon>Vibrionaceae</taxon>
        <taxon>Aliivibrio</taxon>
    </lineage>
</organism>
<dbReference type="AlphaFoldDB" id="B6EKE6"/>
<keyword evidence="9" id="KW-1185">Reference proteome</keyword>
<evidence type="ECO:0000256" key="5">
    <source>
        <dbReference type="ARBA" id="ARBA00022842"/>
    </source>
</evidence>
<dbReference type="NCBIfam" id="NF007980">
    <property type="entry name" value="PRK10707.1"/>
    <property type="match status" value="1"/>
</dbReference>